<keyword evidence="4" id="KW-1185">Reference proteome</keyword>
<dbReference type="GO" id="GO:0005762">
    <property type="term" value="C:mitochondrial large ribosomal subunit"/>
    <property type="evidence" value="ECO:0007669"/>
    <property type="project" value="TreeGrafter"/>
</dbReference>
<dbReference type="InterPro" id="IPR028909">
    <property type="entry name" value="bL21-like"/>
</dbReference>
<dbReference type="EMBL" id="KZ819677">
    <property type="protein sequence ID" value="PWN25093.1"/>
    <property type="molecule type" value="Genomic_DNA"/>
</dbReference>
<evidence type="ECO:0000256" key="1">
    <source>
        <dbReference type="ARBA" id="ARBA00008563"/>
    </source>
</evidence>
<gene>
    <name evidence="3" type="ORF">BDZ90DRAFT_234307</name>
</gene>
<dbReference type="SUPFAM" id="SSF141091">
    <property type="entry name" value="L21p-like"/>
    <property type="match status" value="2"/>
</dbReference>
<dbReference type="PANTHER" id="PTHR21349">
    <property type="entry name" value="50S RIBOSOMAL PROTEIN L21"/>
    <property type="match status" value="1"/>
</dbReference>
<dbReference type="InterPro" id="IPR036164">
    <property type="entry name" value="bL21-like_sf"/>
</dbReference>
<sequence length="255" mass="27240">MAATRTPSSTFLSLWNTAAKGKSRAQPLFNQARSISTTSKAASPSVAAAPSAASTSSSASAAPPQALTTSTSHALSLLRTQPSHYIVASLVGRVFTLHPRDVVTVPRLRDVEVGDVLELDRIHEVGSRDYTLRAQDPMGGRERVAADMAKRRRVEGGPQSVASRLAAAAAAEGSQEPLRLSSSWTTQHLLPAGLAHAGAVLSPQTVRARAVVVEHTKGALEKIVKFKRRKGYKKTIQHKQGYTRIRLEAVRLGEA</sequence>
<evidence type="ECO:0000313" key="4">
    <source>
        <dbReference type="Proteomes" id="UP000245884"/>
    </source>
</evidence>
<proteinExistence type="inferred from homology"/>
<comment type="similarity">
    <text evidence="1">Belongs to the bacterial ribosomal protein bL21 family.</text>
</comment>
<dbReference type="Pfam" id="PF00829">
    <property type="entry name" value="Ribosomal_L21p"/>
    <property type="match status" value="1"/>
</dbReference>
<dbReference type="RefSeq" id="XP_025359705.1">
    <property type="nucleotide sequence ID" value="XM_025506965.1"/>
</dbReference>
<protein>
    <recommendedName>
        <fullName evidence="2">Large ribosomal subunit protein bL21m</fullName>
    </recommendedName>
</protein>
<dbReference type="GeneID" id="37028788"/>
<dbReference type="PANTHER" id="PTHR21349:SF0">
    <property type="entry name" value="LARGE RIBOSOMAL SUBUNIT PROTEIN BL21M"/>
    <property type="match status" value="1"/>
</dbReference>
<dbReference type="AlphaFoldDB" id="A0A316UMF1"/>
<accession>A0A316UMF1</accession>
<dbReference type="Proteomes" id="UP000245884">
    <property type="component" value="Unassembled WGS sequence"/>
</dbReference>
<dbReference type="STRING" id="1569628.A0A316UMF1"/>
<dbReference type="GO" id="GO:0003735">
    <property type="term" value="F:structural constituent of ribosome"/>
    <property type="evidence" value="ECO:0007669"/>
    <property type="project" value="TreeGrafter"/>
</dbReference>
<evidence type="ECO:0000256" key="2">
    <source>
        <dbReference type="ARBA" id="ARBA00044129"/>
    </source>
</evidence>
<reference evidence="3 4" key="1">
    <citation type="journal article" date="2018" name="Mol. Biol. Evol.">
        <title>Broad Genomic Sampling Reveals a Smut Pathogenic Ancestry of the Fungal Clade Ustilaginomycotina.</title>
        <authorList>
            <person name="Kijpornyongpan T."/>
            <person name="Mondo S.J."/>
            <person name="Barry K."/>
            <person name="Sandor L."/>
            <person name="Lee J."/>
            <person name="Lipzen A."/>
            <person name="Pangilinan J."/>
            <person name="LaButti K."/>
            <person name="Hainaut M."/>
            <person name="Henrissat B."/>
            <person name="Grigoriev I.V."/>
            <person name="Spatafora J.W."/>
            <person name="Aime M.C."/>
        </authorList>
    </citation>
    <scope>NUCLEOTIDE SEQUENCE [LARGE SCALE GENOMIC DNA]</scope>
    <source>
        <strain evidence="3 4">MCA 5214</strain>
    </source>
</reference>
<evidence type="ECO:0000313" key="3">
    <source>
        <dbReference type="EMBL" id="PWN25093.1"/>
    </source>
</evidence>
<organism evidence="3 4">
    <name type="scientific">Jaminaea rosea</name>
    <dbReference type="NCBI Taxonomy" id="1569628"/>
    <lineage>
        <taxon>Eukaryota</taxon>
        <taxon>Fungi</taxon>
        <taxon>Dikarya</taxon>
        <taxon>Basidiomycota</taxon>
        <taxon>Ustilaginomycotina</taxon>
        <taxon>Exobasidiomycetes</taxon>
        <taxon>Microstromatales</taxon>
        <taxon>Microstromatales incertae sedis</taxon>
        <taxon>Jaminaea</taxon>
    </lineage>
</organism>
<name>A0A316UMF1_9BASI</name>
<dbReference type="OrthoDB" id="5994at2759"/>